<name>A0A1R2B1X8_9CILI</name>
<feature type="compositionally biased region" description="Polar residues" evidence="1">
    <location>
        <begin position="73"/>
        <end position="89"/>
    </location>
</feature>
<dbReference type="AlphaFoldDB" id="A0A1R2B1X8"/>
<protein>
    <submittedName>
        <fullName evidence="2">Uncharacterized protein</fullName>
    </submittedName>
</protein>
<reference evidence="2 3" key="1">
    <citation type="submission" date="2016-11" db="EMBL/GenBank/DDBJ databases">
        <title>The macronuclear genome of Stentor coeruleus: a giant cell with tiny introns.</title>
        <authorList>
            <person name="Slabodnick M."/>
            <person name="Ruby J.G."/>
            <person name="Reiff S.B."/>
            <person name="Swart E.C."/>
            <person name="Gosai S."/>
            <person name="Prabakaran S."/>
            <person name="Witkowska E."/>
            <person name="Larue G.E."/>
            <person name="Fisher S."/>
            <person name="Freeman R.M."/>
            <person name="Gunawardena J."/>
            <person name="Chu W."/>
            <person name="Stover N.A."/>
            <person name="Gregory B.D."/>
            <person name="Nowacki M."/>
            <person name="Derisi J."/>
            <person name="Roy S.W."/>
            <person name="Marshall W.F."/>
            <person name="Sood P."/>
        </authorList>
    </citation>
    <scope>NUCLEOTIDE SEQUENCE [LARGE SCALE GENOMIC DNA]</scope>
    <source>
        <strain evidence="2">WM001</strain>
    </source>
</reference>
<accession>A0A1R2B1X8</accession>
<feature type="region of interest" description="Disordered" evidence="1">
    <location>
        <begin position="1"/>
        <end position="89"/>
    </location>
</feature>
<gene>
    <name evidence="2" type="ORF">SteCoe_31255</name>
</gene>
<feature type="compositionally biased region" description="Basic and acidic residues" evidence="1">
    <location>
        <begin position="19"/>
        <end position="71"/>
    </location>
</feature>
<evidence type="ECO:0000256" key="1">
    <source>
        <dbReference type="SAM" id="MobiDB-lite"/>
    </source>
</evidence>
<comment type="caution">
    <text evidence="2">The sequence shown here is derived from an EMBL/GenBank/DDBJ whole genome shotgun (WGS) entry which is preliminary data.</text>
</comment>
<sequence>MGCGLGKQNLKAATPISLNKEDRQKIAKSKDEDSKEVKRQKMLEAAEAREKQQKMHGMNEKSYKEYEEKVKRQQSAPNNNKYEPLDWNS</sequence>
<dbReference type="Proteomes" id="UP000187209">
    <property type="component" value="Unassembled WGS sequence"/>
</dbReference>
<dbReference type="EMBL" id="MPUH01001061">
    <property type="protein sequence ID" value="OMJ70695.1"/>
    <property type="molecule type" value="Genomic_DNA"/>
</dbReference>
<evidence type="ECO:0000313" key="2">
    <source>
        <dbReference type="EMBL" id="OMJ70695.1"/>
    </source>
</evidence>
<organism evidence="2 3">
    <name type="scientific">Stentor coeruleus</name>
    <dbReference type="NCBI Taxonomy" id="5963"/>
    <lineage>
        <taxon>Eukaryota</taxon>
        <taxon>Sar</taxon>
        <taxon>Alveolata</taxon>
        <taxon>Ciliophora</taxon>
        <taxon>Postciliodesmatophora</taxon>
        <taxon>Heterotrichea</taxon>
        <taxon>Heterotrichida</taxon>
        <taxon>Stentoridae</taxon>
        <taxon>Stentor</taxon>
    </lineage>
</organism>
<keyword evidence="3" id="KW-1185">Reference proteome</keyword>
<evidence type="ECO:0000313" key="3">
    <source>
        <dbReference type="Proteomes" id="UP000187209"/>
    </source>
</evidence>
<proteinExistence type="predicted"/>